<name>A0A3R9E368_9PSEU</name>
<dbReference type="AlphaFoldDB" id="A0A3R9E368"/>
<evidence type="ECO:0000313" key="2">
    <source>
        <dbReference type="Proteomes" id="UP000267081"/>
    </source>
</evidence>
<dbReference type="EMBL" id="RSEC01000046">
    <property type="protein sequence ID" value="RSD17131.1"/>
    <property type="molecule type" value="Genomic_DNA"/>
</dbReference>
<sequence>MTADALTAARRKATELRRAIQSLHRIHGDTPPMRRLMSDLGWIESGLGELPATPLAAAERVLVPDTPYAREMWHGADDEGLGGRRLP</sequence>
<dbReference type="Proteomes" id="UP000267081">
    <property type="component" value="Unassembled WGS sequence"/>
</dbReference>
<evidence type="ECO:0000313" key="1">
    <source>
        <dbReference type="EMBL" id="RSD17131.1"/>
    </source>
</evidence>
<reference evidence="1 2" key="1">
    <citation type="submission" date="2018-12" db="EMBL/GenBank/DDBJ databases">
        <title>Amycolatopsis eburnea sp. nov. actinomycete associate with arbuscular mycorrhiza fungal spore.</title>
        <authorList>
            <person name="Lumyong S."/>
            <person name="Chaiya L."/>
        </authorList>
    </citation>
    <scope>NUCLEOTIDE SEQUENCE [LARGE SCALE GENOMIC DNA]</scope>
    <source>
        <strain evidence="1 2">GLM-1</strain>
    </source>
</reference>
<proteinExistence type="predicted"/>
<organism evidence="1 2">
    <name type="scientific">Amycolatopsis eburnea</name>
    <dbReference type="NCBI Taxonomy" id="2267691"/>
    <lineage>
        <taxon>Bacteria</taxon>
        <taxon>Bacillati</taxon>
        <taxon>Actinomycetota</taxon>
        <taxon>Actinomycetes</taxon>
        <taxon>Pseudonocardiales</taxon>
        <taxon>Pseudonocardiaceae</taxon>
        <taxon>Amycolatopsis</taxon>
    </lineage>
</organism>
<dbReference type="RefSeq" id="WP_125310481.1">
    <property type="nucleotide sequence ID" value="NZ_RSEC01000046.1"/>
</dbReference>
<keyword evidence="2" id="KW-1185">Reference proteome</keyword>
<dbReference type="OrthoDB" id="5194954at2"/>
<protein>
    <submittedName>
        <fullName evidence="1">Uncharacterized protein</fullName>
    </submittedName>
</protein>
<comment type="caution">
    <text evidence="1">The sequence shown here is derived from an EMBL/GenBank/DDBJ whole genome shotgun (WGS) entry which is preliminary data.</text>
</comment>
<accession>A0A3R9E368</accession>
<gene>
    <name evidence="1" type="ORF">EIY87_20285</name>
</gene>